<sequence length="145" mass="16196">MIDVNYLVRRAYFQKLNGALLYNGAPVPIYDRFAINSAVAPYVILSSQTDTEEGTKNNQGHDATILVDIVNRGEAISSMVVDSIAGQVLALINPLHGWQALDLGPDLQLLRTTKISDQPLEAQSNTEKVIRRLMRFRHIIHEKTI</sequence>
<reference evidence="1 2" key="1">
    <citation type="submission" date="2018-04" db="EMBL/GenBank/DDBJ databases">
        <title>Chitinophaga fuyangensis sp. nov., isolated from soil in a chemical factory.</title>
        <authorList>
            <person name="Chen K."/>
        </authorList>
    </citation>
    <scope>NUCLEOTIDE SEQUENCE [LARGE SCALE GENOMIC DNA]</scope>
    <source>
        <strain evidence="1 2">LY-1</strain>
    </source>
</reference>
<dbReference type="Gene3D" id="3.30.2000.30">
    <property type="match status" value="1"/>
</dbReference>
<name>A0A2T7BBN5_9BACT</name>
<dbReference type="OrthoDB" id="965011at2"/>
<organism evidence="1 2">
    <name type="scientific">Chitinophaga parva</name>
    <dbReference type="NCBI Taxonomy" id="2169414"/>
    <lineage>
        <taxon>Bacteria</taxon>
        <taxon>Pseudomonadati</taxon>
        <taxon>Bacteroidota</taxon>
        <taxon>Chitinophagia</taxon>
        <taxon>Chitinophagales</taxon>
        <taxon>Chitinophagaceae</taxon>
        <taxon>Chitinophaga</taxon>
    </lineage>
</organism>
<accession>A0A2T7BBN5</accession>
<evidence type="ECO:0000313" key="2">
    <source>
        <dbReference type="Proteomes" id="UP000244450"/>
    </source>
</evidence>
<gene>
    <name evidence="1" type="ORF">DCC81_24775</name>
</gene>
<dbReference type="AlphaFoldDB" id="A0A2T7BBN5"/>
<dbReference type="EMBL" id="QCYK01000004">
    <property type="protein sequence ID" value="PUZ21805.1"/>
    <property type="molecule type" value="Genomic_DNA"/>
</dbReference>
<evidence type="ECO:0000313" key="1">
    <source>
        <dbReference type="EMBL" id="PUZ21805.1"/>
    </source>
</evidence>
<dbReference type="RefSeq" id="WP_108689454.1">
    <property type="nucleotide sequence ID" value="NZ_QCYK01000004.1"/>
</dbReference>
<dbReference type="InterPro" id="IPR053745">
    <property type="entry name" value="Viral_Tail_Comp_sf"/>
</dbReference>
<keyword evidence="2" id="KW-1185">Reference proteome</keyword>
<protein>
    <recommendedName>
        <fullName evidence="3">DUF3168 domain-containing protein</fullName>
    </recommendedName>
</protein>
<evidence type="ECO:0008006" key="3">
    <source>
        <dbReference type="Google" id="ProtNLM"/>
    </source>
</evidence>
<proteinExistence type="predicted"/>
<dbReference type="Proteomes" id="UP000244450">
    <property type="component" value="Unassembled WGS sequence"/>
</dbReference>
<comment type="caution">
    <text evidence="1">The sequence shown here is derived from an EMBL/GenBank/DDBJ whole genome shotgun (WGS) entry which is preliminary data.</text>
</comment>